<dbReference type="AlphaFoldDB" id="F1BVN5"/>
<keyword evidence="6" id="KW-0238">DNA-binding</keyword>
<dbReference type="OrthoDB" id="10068367at2759"/>
<evidence type="ECO:0000256" key="4">
    <source>
        <dbReference type="ARBA" id="ARBA00022833"/>
    </source>
</evidence>
<evidence type="ECO:0000313" key="12">
    <source>
        <dbReference type="EMBL" id="ADV69000.1"/>
    </source>
</evidence>
<evidence type="ECO:0000256" key="10">
    <source>
        <dbReference type="SAM" id="MobiDB-lite"/>
    </source>
</evidence>
<feature type="domain" description="LIM zinc-binding" evidence="11">
    <location>
        <begin position="108"/>
        <end position="170"/>
    </location>
</feature>
<dbReference type="FunFam" id="2.10.110.10:FF:000136">
    <property type="entry name" value="LIM domain family"/>
    <property type="match status" value="1"/>
</dbReference>
<dbReference type="InterPro" id="IPR001781">
    <property type="entry name" value="Znf_LIM"/>
</dbReference>
<reference evidence="12" key="1">
    <citation type="journal article" date="2010" name="BMC Biol.">
        <title>Uncoupling of complex regulatory patterning during evolution of larval development in echinoderms.</title>
        <authorList>
            <person name="Yankura K.A."/>
            <person name="Martik M.L."/>
            <person name="Jennings C.K."/>
            <person name="Hinman V.F."/>
        </authorList>
    </citation>
    <scope>NUCLEOTIDE SEQUENCE</scope>
</reference>
<dbReference type="GO" id="GO:0000977">
    <property type="term" value="F:RNA polymerase II transcription regulatory region sequence-specific DNA binding"/>
    <property type="evidence" value="ECO:0007669"/>
    <property type="project" value="TreeGrafter"/>
</dbReference>
<evidence type="ECO:0000256" key="2">
    <source>
        <dbReference type="ARBA" id="ARBA00022723"/>
    </source>
</evidence>
<evidence type="ECO:0000256" key="6">
    <source>
        <dbReference type="ARBA" id="ARBA00023125"/>
    </source>
</evidence>
<accession>F1BVN5</accession>
<feature type="non-terminal residue" evidence="12">
    <location>
        <position position="1"/>
    </location>
</feature>
<sequence>ACHESYRQDCGEMAGGGRGGPDGSPCSSPTHQQQHRPPPYEKSKACMCAGCGGPIQDRYYLLAADQQWHTECLRCCECKVTLDNELTCFAKDGGIYCKEHYFRRFGVKKCARCGTGIAAHEMVMRARSLVYHLSCFTCSACSMALTTGDYYGMRDTQVYCRLHYESTALSPAEQHRRHQGENQPHLTHQPHPAHQPLHSQGMAPSYQGPLTPGPSPPCAPSVPIGFYNGMGVGVHKGRPRKRKGVDSVGDYCRGLGSVDGHLGLDGDGYVSQQSQRTKRMRTSFKHHQLRTMKTYFSLNHNPDV</sequence>
<keyword evidence="2 9" id="KW-0479">Metal-binding</keyword>
<dbReference type="GO" id="GO:0000981">
    <property type="term" value="F:DNA-binding transcription factor activity, RNA polymerase II-specific"/>
    <property type="evidence" value="ECO:0007669"/>
    <property type="project" value="TreeGrafter"/>
</dbReference>
<organism evidence="12">
    <name type="scientific">Patiria miniata</name>
    <name type="common">Bat star</name>
    <name type="synonym">Asterina miniata</name>
    <dbReference type="NCBI Taxonomy" id="46514"/>
    <lineage>
        <taxon>Eukaryota</taxon>
        <taxon>Metazoa</taxon>
        <taxon>Echinodermata</taxon>
        <taxon>Eleutherozoa</taxon>
        <taxon>Asterozoa</taxon>
        <taxon>Asteroidea</taxon>
        <taxon>Valvatacea</taxon>
        <taxon>Valvatida</taxon>
        <taxon>Asterinidae</taxon>
        <taxon>Patiria</taxon>
    </lineage>
</organism>
<dbReference type="GO" id="GO:0005634">
    <property type="term" value="C:nucleus"/>
    <property type="evidence" value="ECO:0007669"/>
    <property type="project" value="UniProtKB-SubCell"/>
</dbReference>
<protein>
    <submittedName>
        <fullName evidence="12">Lim-homeobox 2/9</fullName>
    </submittedName>
</protein>
<keyword evidence="7 12" id="KW-0371">Homeobox</keyword>
<dbReference type="Gene3D" id="2.10.110.10">
    <property type="entry name" value="Cysteine Rich Protein"/>
    <property type="match status" value="2"/>
</dbReference>
<dbReference type="SUPFAM" id="SSF57716">
    <property type="entry name" value="Glucocorticoid receptor-like (DNA-binding domain)"/>
    <property type="match status" value="2"/>
</dbReference>
<name>F1BVN5_PATMI</name>
<dbReference type="InterPro" id="IPR050453">
    <property type="entry name" value="LIM_Homeobox_TF"/>
</dbReference>
<feature type="region of interest" description="Disordered" evidence="10">
    <location>
        <begin position="171"/>
        <end position="215"/>
    </location>
</feature>
<dbReference type="EMBL" id="HQ128716">
    <property type="protein sequence ID" value="ADV69000.1"/>
    <property type="molecule type" value="mRNA"/>
</dbReference>
<evidence type="ECO:0000256" key="5">
    <source>
        <dbReference type="ARBA" id="ARBA00023038"/>
    </source>
</evidence>
<dbReference type="Pfam" id="PF00412">
    <property type="entry name" value="LIM"/>
    <property type="match status" value="2"/>
</dbReference>
<dbReference type="GO" id="GO:0030182">
    <property type="term" value="P:neuron differentiation"/>
    <property type="evidence" value="ECO:0007669"/>
    <property type="project" value="TreeGrafter"/>
</dbReference>
<comment type="subcellular location">
    <subcellularLocation>
        <location evidence="1">Nucleus</location>
    </subcellularLocation>
</comment>
<feature type="domain" description="LIM zinc-binding" evidence="11">
    <location>
        <begin position="46"/>
        <end position="107"/>
    </location>
</feature>
<keyword evidence="8" id="KW-0539">Nucleus</keyword>
<evidence type="ECO:0000256" key="8">
    <source>
        <dbReference type="ARBA" id="ARBA00023242"/>
    </source>
</evidence>
<dbReference type="PANTHER" id="PTHR24208:SF168">
    <property type="entry name" value="PROTEIN APTEROUS"/>
    <property type="match status" value="1"/>
</dbReference>
<feature type="non-terminal residue" evidence="12">
    <location>
        <position position="304"/>
    </location>
</feature>
<dbReference type="PROSITE" id="PS50023">
    <property type="entry name" value="LIM_DOMAIN_2"/>
    <property type="match status" value="2"/>
</dbReference>
<evidence type="ECO:0000256" key="3">
    <source>
        <dbReference type="ARBA" id="ARBA00022737"/>
    </source>
</evidence>
<evidence type="ECO:0000256" key="7">
    <source>
        <dbReference type="ARBA" id="ARBA00023155"/>
    </source>
</evidence>
<evidence type="ECO:0000256" key="1">
    <source>
        <dbReference type="ARBA" id="ARBA00004123"/>
    </source>
</evidence>
<evidence type="ECO:0000259" key="11">
    <source>
        <dbReference type="PROSITE" id="PS50023"/>
    </source>
</evidence>
<keyword evidence="3" id="KW-0677">Repeat</keyword>
<dbReference type="PROSITE" id="PS00478">
    <property type="entry name" value="LIM_DOMAIN_1"/>
    <property type="match status" value="2"/>
</dbReference>
<feature type="region of interest" description="Disordered" evidence="10">
    <location>
        <begin position="14"/>
        <end position="38"/>
    </location>
</feature>
<proteinExistence type="evidence at transcript level"/>
<dbReference type="FunFam" id="2.10.110.10:FF:000033">
    <property type="entry name" value="LIM/homeobox protein Lhx9 isoform X2"/>
    <property type="match status" value="1"/>
</dbReference>
<keyword evidence="5 9" id="KW-0440">LIM domain</keyword>
<dbReference type="Gene3D" id="1.10.10.60">
    <property type="entry name" value="Homeodomain-like"/>
    <property type="match status" value="1"/>
</dbReference>
<dbReference type="GO" id="GO:0046872">
    <property type="term" value="F:metal ion binding"/>
    <property type="evidence" value="ECO:0007669"/>
    <property type="project" value="UniProtKB-KW"/>
</dbReference>
<evidence type="ECO:0000256" key="9">
    <source>
        <dbReference type="PROSITE-ProRule" id="PRU00125"/>
    </source>
</evidence>
<keyword evidence="4 9" id="KW-0862">Zinc</keyword>
<dbReference type="PANTHER" id="PTHR24208">
    <property type="entry name" value="LIM/HOMEOBOX PROTEIN LHX"/>
    <property type="match status" value="1"/>
</dbReference>
<dbReference type="SMART" id="SM00132">
    <property type="entry name" value="LIM"/>
    <property type="match status" value="2"/>
</dbReference>
<dbReference type="CDD" id="cd09369">
    <property type="entry name" value="LIM1_Lhx2_Lhx9"/>
    <property type="match status" value="1"/>
</dbReference>